<dbReference type="NCBIfam" id="TIGR01733">
    <property type="entry name" value="AA-adenyl-dom"/>
    <property type="match status" value="1"/>
</dbReference>
<keyword evidence="2" id="KW-0597">Phosphoprotein</keyword>
<accession>A0A1C5GDU0</accession>
<dbReference type="GO" id="GO:0044550">
    <property type="term" value="P:secondary metabolite biosynthetic process"/>
    <property type="evidence" value="ECO:0007669"/>
    <property type="project" value="TreeGrafter"/>
</dbReference>
<dbReference type="GO" id="GO:0043041">
    <property type="term" value="P:amino acid activation for nonribosomal peptide biosynthetic process"/>
    <property type="evidence" value="ECO:0007669"/>
    <property type="project" value="TreeGrafter"/>
</dbReference>
<dbReference type="PROSITE" id="PS00455">
    <property type="entry name" value="AMP_BINDING"/>
    <property type="match status" value="1"/>
</dbReference>
<name>A0A1C5GDU0_MICEH</name>
<evidence type="ECO:0000259" key="3">
    <source>
        <dbReference type="PROSITE" id="PS50075"/>
    </source>
</evidence>
<dbReference type="GeneID" id="95804060"/>
<dbReference type="Gene3D" id="3.40.50.980">
    <property type="match status" value="2"/>
</dbReference>
<dbReference type="Proteomes" id="UP000198251">
    <property type="component" value="Chromosome I"/>
</dbReference>
<dbReference type="InterPro" id="IPR000873">
    <property type="entry name" value="AMP-dep_synth/lig_dom"/>
</dbReference>
<proteinExistence type="predicted"/>
<dbReference type="InterPro" id="IPR009081">
    <property type="entry name" value="PP-bd_ACP"/>
</dbReference>
<dbReference type="Gene3D" id="2.30.38.10">
    <property type="entry name" value="Luciferase, Domain 3"/>
    <property type="match status" value="1"/>
</dbReference>
<dbReference type="GO" id="GO:0005829">
    <property type="term" value="C:cytosol"/>
    <property type="evidence" value="ECO:0007669"/>
    <property type="project" value="TreeGrafter"/>
</dbReference>
<reference evidence="4 5" key="1">
    <citation type="submission" date="2016-06" db="EMBL/GenBank/DDBJ databases">
        <authorList>
            <person name="Kjaerup R.B."/>
            <person name="Dalgaard T.S."/>
            <person name="Juul-Madsen H.R."/>
        </authorList>
    </citation>
    <scope>NUCLEOTIDE SEQUENCE [LARGE SCALE GENOMIC DNA]</scope>
    <source>
        <strain evidence="4 5">DSM 43913</strain>
    </source>
</reference>
<evidence type="ECO:0000256" key="1">
    <source>
        <dbReference type="ARBA" id="ARBA00022450"/>
    </source>
</evidence>
<dbReference type="EMBL" id="LT607733">
    <property type="protein sequence ID" value="SCG18024.1"/>
    <property type="molecule type" value="Genomic_DNA"/>
</dbReference>
<dbReference type="InterPro" id="IPR010071">
    <property type="entry name" value="AA_adenyl_dom"/>
</dbReference>
<feature type="domain" description="Carrier" evidence="3">
    <location>
        <begin position="518"/>
        <end position="592"/>
    </location>
</feature>
<dbReference type="Pfam" id="PF13193">
    <property type="entry name" value="AMP-binding_C"/>
    <property type="match status" value="1"/>
</dbReference>
<dbReference type="AlphaFoldDB" id="A0A1C5GDU0"/>
<protein>
    <submittedName>
        <fullName evidence="4">Amino acid adenylation domain-containing protein</fullName>
    </submittedName>
</protein>
<dbReference type="PROSITE" id="PS50075">
    <property type="entry name" value="CARRIER"/>
    <property type="match status" value="1"/>
</dbReference>
<evidence type="ECO:0000256" key="2">
    <source>
        <dbReference type="ARBA" id="ARBA00022553"/>
    </source>
</evidence>
<sequence length="596" mass="63892">MAPGPAGGEPALFTDLFAQQVRRTPHATAVVWGEHRRTYAELDAEANRLAHRLVSLGAGPDRLVAIGIRSAHLVVAALATLKAGAAYLPLDLSYPPQRLEHMLSDARPMLLLTTGDDQHALPASDTPRVLLDDPDAYAGQPDTDVTDTDRLTPLRPANTAYVIYTSGSTGSPKGVVIEHRQLGTYLRHVVAAYPGVRGRALLHSSFAFDLTVTAFYAPLMTGGCVHVGALEEMGTPAAGPSGQERPTFVKVTPSHIPLLTALPAEASPSGELMAGGELLLGETVDAWRRRHPRARVVNEYGPTETTVGCSTVVIEPDQPVPPGPLPIGQPMPDVRFHVLDEELRPVAPGEIGELHIAGTQLARGYLGRPALTAERFLPDPFGPPGSRMYRSGDRIRPTEDGEYEFCGRVDNQAKIRGYRIELGEIEAALLRRPEVRHAAAVIRTDAPEVKQLVAYVVPGEGARIDAQQLRKDLAETLPEYMVPSAVVSLPALPLTVNRKLDTAALPAPEVSATPGGRAPADELQALLCELFATYTAVSSIGVDDDFFVRGGTSLGAAQLVNEARRRGLTLSLRDVLENRTVARLAEVCADTDRGDE</sequence>
<gene>
    <name evidence="4" type="ORF">GA0070610_4350</name>
</gene>
<evidence type="ECO:0000313" key="4">
    <source>
        <dbReference type="EMBL" id="SCG18024.1"/>
    </source>
</evidence>
<dbReference type="SUPFAM" id="SSF47336">
    <property type="entry name" value="ACP-like"/>
    <property type="match status" value="1"/>
</dbReference>
<keyword evidence="1" id="KW-0596">Phosphopantetheine</keyword>
<dbReference type="Pfam" id="PF00501">
    <property type="entry name" value="AMP-binding"/>
    <property type="match status" value="1"/>
</dbReference>
<dbReference type="InterPro" id="IPR045851">
    <property type="entry name" value="AMP-bd_C_sf"/>
</dbReference>
<dbReference type="Pfam" id="PF00550">
    <property type="entry name" value="PP-binding"/>
    <property type="match status" value="1"/>
</dbReference>
<organism evidence="4 5">
    <name type="scientific">Micromonospora echinofusca</name>
    <dbReference type="NCBI Taxonomy" id="47858"/>
    <lineage>
        <taxon>Bacteria</taxon>
        <taxon>Bacillati</taxon>
        <taxon>Actinomycetota</taxon>
        <taxon>Actinomycetes</taxon>
        <taxon>Micromonosporales</taxon>
        <taxon>Micromonosporaceae</taxon>
        <taxon>Micromonospora</taxon>
    </lineage>
</organism>
<dbReference type="FunFam" id="3.30.300.30:FF:000010">
    <property type="entry name" value="Enterobactin synthetase component F"/>
    <property type="match status" value="1"/>
</dbReference>
<keyword evidence="5" id="KW-1185">Reference proteome</keyword>
<dbReference type="CDD" id="cd05930">
    <property type="entry name" value="A_NRPS"/>
    <property type="match status" value="1"/>
</dbReference>
<dbReference type="PANTHER" id="PTHR45527">
    <property type="entry name" value="NONRIBOSOMAL PEPTIDE SYNTHETASE"/>
    <property type="match status" value="1"/>
</dbReference>
<dbReference type="SUPFAM" id="SSF56801">
    <property type="entry name" value="Acetyl-CoA synthetase-like"/>
    <property type="match status" value="1"/>
</dbReference>
<dbReference type="PANTHER" id="PTHR45527:SF1">
    <property type="entry name" value="FATTY ACID SYNTHASE"/>
    <property type="match status" value="1"/>
</dbReference>
<dbReference type="GO" id="GO:0031177">
    <property type="term" value="F:phosphopantetheine binding"/>
    <property type="evidence" value="ECO:0007669"/>
    <property type="project" value="TreeGrafter"/>
</dbReference>
<dbReference type="FunFam" id="3.40.50.980:FF:000001">
    <property type="entry name" value="Non-ribosomal peptide synthetase"/>
    <property type="match status" value="1"/>
</dbReference>
<dbReference type="Gene3D" id="3.30.300.30">
    <property type="match status" value="1"/>
</dbReference>
<dbReference type="InterPro" id="IPR025110">
    <property type="entry name" value="AMP-bd_C"/>
</dbReference>
<dbReference type="InterPro" id="IPR020845">
    <property type="entry name" value="AMP-binding_CS"/>
</dbReference>
<evidence type="ECO:0000313" key="5">
    <source>
        <dbReference type="Proteomes" id="UP000198251"/>
    </source>
</evidence>
<dbReference type="RefSeq" id="WP_089001689.1">
    <property type="nucleotide sequence ID" value="NZ_LT607733.1"/>
</dbReference>
<dbReference type="Gene3D" id="1.10.1200.10">
    <property type="entry name" value="ACP-like"/>
    <property type="match status" value="1"/>
</dbReference>
<dbReference type="InterPro" id="IPR036736">
    <property type="entry name" value="ACP-like_sf"/>
</dbReference>